<dbReference type="GO" id="GO:0045732">
    <property type="term" value="P:positive regulation of protein catabolic process"/>
    <property type="evidence" value="ECO:0007669"/>
    <property type="project" value="TreeGrafter"/>
</dbReference>
<dbReference type="RefSeq" id="WP_170860755.1">
    <property type="nucleotide sequence ID" value="NZ_CAWQZC010000139.1"/>
</dbReference>
<feature type="region of interest" description="Disordered" evidence="1">
    <location>
        <begin position="104"/>
        <end position="163"/>
    </location>
</feature>
<reference evidence="2 4" key="2">
    <citation type="submission" date="2016-11" db="EMBL/GenBank/DDBJ databases">
        <authorList>
            <person name="Klemetsen T."/>
        </authorList>
    </citation>
    <scope>NUCLEOTIDE SEQUENCE [LARGE SCALE GENOMIC DNA]</scope>
    <source>
        <strain evidence="2">MT 2528</strain>
    </source>
</reference>
<dbReference type="GO" id="GO:0005840">
    <property type="term" value="C:ribosome"/>
    <property type="evidence" value="ECO:0007669"/>
    <property type="project" value="TreeGrafter"/>
</dbReference>
<evidence type="ECO:0000313" key="4">
    <source>
        <dbReference type="Proteomes" id="UP000182660"/>
    </source>
</evidence>
<dbReference type="InterPro" id="IPR036760">
    <property type="entry name" value="SspB-like_sf"/>
</dbReference>
<evidence type="ECO:0000256" key="1">
    <source>
        <dbReference type="SAM" id="MobiDB-lite"/>
    </source>
</evidence>
<reference evidence="3 5" key="1">
    <citation type="submission" date="2016-11" db="EMBL/GenBank/DDBJ databases">
        <authorList>
            <person name="Jaros S."/>
            <person name="Januszkiewicz K."/>
            <person name="Wedrychowicz H."/>
        </authorList>
    </citation>
    <scope>NUCLEOTIDE SEQUENCE [LARGE SCALE GENOMIC DNA]</scope>
    <source>
        <strain evidence="3">NVI 5450</strain>
    </source>
</reference>
<dbReference type="AlphaFoldDB" id="A0A1K9ZTV5"/>
<dbReference type="Pfam" id="PF04386">
    <property type="entry name" value="SspB"/>
    <property type="match status" value="1"/>
</dbReference>
<dbReference type="Gene3D" id="2.30.30.220">
    <property type="entry name" value="SspB-like"/>
    <property type="match status" value="1"/>
</dbReference>
<evidence type="ECO:0000313" key="5">
    <source>
        <dbReference type="Proteomes" id="UP000183794"/>
    </source>
</evidence>
<dbReference type="EMBL" id="FPLJ01000052">
    <property type="protein sequence ID" value="SGY92175.1"/>
    <property type="molecule type" value="Genomic_DNA"/>
</dbReference>
<dbReference type="EMBL" id="FPLD01000066">
    <property type="protein sequence ID" value="SGZ02213.1"/>
    <property type="molecule type" value="Genomic_DNA"/>
</dbReference>
<dbReference type="NCBIfam" id="NF008769">
    <property type="entry name" value="PRK11798.2-5"/>
    <property type="match status" value="1"/>
</dbReference>
<organism evidence="3 5">
    <name type="scientific">Moritella viscosa</name>
    <dbReference type="NCBI Taxonomy" id="80854"/>
    <lineage>
        <taxon>Bacteria</taxon>
        <taxon>Pseudomonadati</taxon>
        <taxon>Pseudomonadota</taxon>
        <taxon>Gammaproteobacteria</taxon>
        <taxon>Alteromonadales</taxon>
        <taxon>Moritellaceae</taxon>
        <taxon>Moritella</taxon>
    </lineage>
</organism>
<proteinExistence type="predicted"/>
<accession>A0A1K9ZTV5</accession>
<dbReference type="Proteomes" id="UP000183794">
    <property type="component" value="Unassembled WGS sequence"/>
</dbReference>
<protein>
    <submittedName>
        <fullName evidence="3">Stringent starvation protein B</fullName>
    </submittedName>
</protein>
<dbReference type="Proteomes" id="UP000182660">
    <property type="component" value="Unassembled WGS sequence"/>
</dbReference>
<dbReference type="NCBIfam" id="NF008763">
    <property type="entry name" value="PRK11798.1-2"/>
    <property type="match status" value="1"/>
</dbReference>
<gene>
    <name evidence="2" type="ORF">MT2528_2328</name>
    <name evidence="3" type="ORF">NVI5450_2528</name>
</gene>
<dbReference type="GeneID" id="61296186"/>
<evidence type="ECO:0000313" key="2">
    <source>
        <dbReference type="EMBL" id="SGY92175.1"/>
    </source>
</evidence>
<dbReference type="InterPro" id="IPR007481">
    <property type="entry name" value="SspB"/>
</dbReference>
<dbReference type="PIRSF" id="PIRSF005276">
    <property type="entry name" value="SspB"/>
    <property type="match status" value="1"/>
</dbReference>
<dbReference type="PANTHER" id="PTHR37486">
    <property type="entry name" value="STRINGENT STARVATION PROTEIN B"/>
    <property type="match status" value="1"/>
</dbReference>
<dbReference type="SUPFAM" id="SSF101738">
    <property type="entry name" value="SspB-like"/>
    <property type="match status" value="1"/>
</dbReference>
<sequence length="163" mass="17853">MDKMTPIRPYLLRSHYEWLLDNDLTPHIVVDAHIAGVYVPQQFVQDGQIVLNIAPTAVVAFELNNTALSFNARFGGVPFDVYVPIAAITAIYARENGAGSMFEPEQAYIDQAEQESAEAAVEPSEERSVPALVSAPTASSDDESETPERPKPTKGRPSLRVIK</sequence>
<dbReference type="PANTHER" id="PTHR37486:SF1">
    <property type="entry name" value="STRINGENT STARVATION PROTEIN B"/>
    <property type="match status" value="1"/>
</dbReference>
<dbReference type="NCBIfam" id="NF008762">
    <property type="entry name" value="PRK11798.1-1"/>
    <property type="match status" value="1"/>
</dbReference>
<evidence type="ECO:0000313" key="3">
    <source>
        <dbReference type="EMBL" id="SGZ02213.1"/>
    </source>
</evidence>
<keyword evidence="4" id="KW-1185">Reference proteome</keyword>
<dbReference type="GO" id="GO:0005829">
    <property type="term" value="C:cytosol"/>
    <property type="evidence" value="ECO:0007669"/>
    <property type="project" value="TreeGrafter"/>
</dbReference>
<name>A0A1K9ZTV5_9GAMM</name>